<dbReference type="InterPro" id="IPR029070">
    <property type="entry name" value="Chitinase_insertion_sf"/>
</dbReference>
<evidence type="ECO:0000259" key="1">
    <source>
        <dbReference type="PROSITE" id="PS51910"/>
    </source>
</evidence>
<dbReference type="PANTHER" id="PTHR46066">
    <property type="entry name" value="CHITINASE DOMAIN-CONTAINING PROTEIN 1 FAMILY MEMBER"/>
    <property type="match status" value="1"/>
</dbReference>
<sequence length="566" mass="63731">MKRKILPVIVALLLIAVIGGVWLGGRLYDRYSYSRERADLDAYFQVSGEQAAIILQDEMVEEKAIVRDGICYFDLATVHKYFNEIFYADRSENLLLYTTAVETYRSGIGESSYSSNTDSQDYGYAISFIENDTVYIAADYVKKFTNLSYEIYDRHVQVYTQWGEKRVADVNKDTWVRELGGVKSPILRDLSEGEQVEILEEMDTWSKVKTADSIIGYVENKRLANESTVQETPVTDYTAPEYTSIAMEGKVSLGWHSIGGAAGNDTLESMVSGTKDMNVIAPTWFSLNDNEGNFRSFASSEYIQRAHAMGLQVWGVWDNFNYRNETGEQVDEYQVLSVTSKRQKLVQGIVDTALSLGLDGINIDFEQLGVDSGTHFVQFLRELSVLCRANGLVLSVDNYVPFNFNDHYRLDIQGQVVDYVIIMGYDEHWHGSGDPGSVASIDYVSNGIAKTLEEVPAGKVVNALPLYTILWKTEGTTVTDEYITIRNTEEFLTRMNVTPQWDEETCQNYAEWSDGTATYQIWIEDEDSISVKLNVMSAQGIGGVAVWRLGYGTEGVWELISAYVNS</sequence>
<accession>A0A9D1UBE8</accession>
<dbReference type="AlphaFoldDB" id="A0A9D1UBE8"/>
<dbReference type="GO" id="GO:0005975">
    <property type="term" value="P:carbohydrate metabolic process"/>
    <property type="evidence" value="ECO:0007669"/>
    <property type="project" value="InterPro"/>
</dbReference>
<dbReference type="Gene3D" id="2.30.30.40">
    <property type="entry name" value="SH3 Domains"/>
    <property type="match status" value="1"/>
</dbReference>
<dbReference type="Gene3D" id="3.10.50.10">
    <property type="match status" value="1"/>
</dbReference>
<protein>
    <submittedName>
        <fullName evidence="2">SH3 domain-containing protein</fullName>
    </submittedName>
</protein>
<comment type="caution">
    <text evidence="2">The sequence shown here is derived from an EMBL/GenBank/DDBJ whole genome shotgun (WGS) entry which is preliminary data.</text>
</comment>
<dbReference type="EMBL" id="DXGH01000050">
    <property type="protein sequence ID" value="HIW81674.1"/>
    <property type="molecule type" value="Genomic_DNA"/>
</dbReference>
<evidence type="ECO:0000313" key="3">
    <source>
        <dbReference type="Proteomes" id="UP000824265"/>
    </source>
</evidence>
<evidence type="ECO:0000313" key="2">
    <source>
        <dbReference type="EMBL" id="HIW81674.1"/>
    </source>
</evidence>
<reference evidence="2" key="2">
    <citation type="submission" date="2021-04" db="EMBL/GenBank/DDBJ databases">
        <authorList>
            <person name="Gilroy R."/>
        </authorList>
    </citation>
    <scope>NUCLEOTIDE SEQUENCE</scope>
    <source>
        <strain evidence="2">CHK195-6426</strain>
    </source>
</reference>
<dbReference type="InterPro" id="IPR011583">
    <property type="entry name" value="Chitinase_II/V-like_cat"/>
</dbReference>
<dbReference type="Pfam" id="PF00704">
    <property type="entry name" value="Glyco_hydro_18"/>
    <property type="match status" value="1"/>
</dbReference>
<dbReference type="PANTHER" id="PTHR46066:SF2">
    <property type="entry name" value="CHITINASE DOMAIN-CONTAINING PROTEIN 1"/>
    <property type="match status" value="1"/>
</dbReference>
<organism evidence="2 3">
    <name type="scientific">Candidatus Acetatifactor stercoripullorum</name>
    <dbReference type="NCBI Taxonomy" id="2838414"/>
    <lineage>
        <taxon>Bacteria</taxon>
        <taxon>Bacillati</taxon>
        <taxon>Bacillota</taxon>
        <taxon>Clostridia</taxon>
        <taxon>Lachnospirales</taxon>
        <taxon>Lachnospiraceae</taxon>
        <taxon>Acetatifactor</taxon>
    </lineage>
</organism>
<dbReference type="SMART" id="SM00287">
    <property type="entry name" value="SH3b"/>
    <property type="match status" value="1"/>
</dbReference>
<dbReference type="Pfam" id="PF08239">
    <property type="entry name" value="SH3_3"/>
    <property type="match status" value="1"/>
</dbReference>
<dbReference type="Proteomes" id="UP000824265">
    <property type="component" value="Unassembled WGS sequence"/>
</dbReference>
<name>A0A9D1UBE8_9FIRM</name>
<feature type="domain" description="GH18" evidence="1">
    <location>
        <begin position="249"/>
        <end position="566"/>
    </location>
</feature>
<proteinExistence type="predicted"/>
<dbReference type="SMART" id="SM00636">
    <property type="entry name" value="Glyco_18"/>
    <property type="match status" value="1"/>
</dbReference>
<dbReference type="Gene3D" id="3.20.20.80">
    <property type="entry name" value="Glycosidases"/>
    <property type="match status" value="1"/>
</dbReference>
<dbReference type="InterPro" id="IPR003646">
    <property type="entry name" value="SH3-like_bac-type"/>
</dbReference>
<gene>
    <name evidence="2" type="ORF">H9742_09205</name>
</gene>
<dbReference type="PROSITE" id="PS51910">
    <property type="entry name" value="GH18_2"/>
    <property type="match status" value="1"/>
</dbReference>
<dbReference type="SUPFAM" id="SSF51445">
    <property type="entry name" value="(Trans)glycosidases"/>
    <property type="match status" value="1"/>
</dbReference>
<reference evidence="2" key="1">
    <citation type="journal article" date="2021" name="PeerJ">
        <title>Extensive microbial diversity within the chicken gut microbiome revealed by metagenomics and culture.</title>
        <authorList>
            <person name="Gilroy R."/>
            <person name="Ravi A."/>
            <person name="Getino M."/>
            <person name="Pursley I."/>
            <person name="Horton D.L."/>
            <person name="Alikhan N.F."/>
            <person name="Baker D."/>
            <person name="Gharbi K."/>
            <person name="Hall N."/>
            <person name="Watson M."/>
            <person name="Adriaenssens E.M."/>
            <person name="Foster-Nyarko E."/>
            <person name="Jarju S."/>
            <person name="Secka A."/>
            <person name="Antonio M."/>
            <person name="Oren A."/>
            <person name="Chaudhuri R.R."/>
            <person name="La Ragione R."/>
            <person name="Hildebrand F."/>
            <person name="Pallen M.J."/>
        </authorList>
    </citation>
    <scope>NUCLEOTIDE SEQUENCE</scope>
    <source>
        <strain evidence="2">CHK195-6426</strain>
    </source>
</reference>
<dbReference type="InterPro" id="IPR017853">
    <property type="entry name" value="GH"/>
</dbReference>
<dbReference type="InterPro" id="IPR001223">
    <property type="entry name" value="Glyco_hydro18_cat"/>
</dbReference>
<dbReference type="GO" id="GO:0008061">
    <property type="term" value="F:chitin binding"/>
    <property type="evidence" value="ECO:0007669"/>
    <property type="project" value="InterPro"/>
</dbReference>